<keyword evidence="2" id="KW-1185">Reference proteome</keyword>
<feature type="non-terminal residue" evidence="1">
    <location>
        <position position="62"/>
    </location>
</feature>
<evidence type="ECO:0000313" key="2">
    <source>
        <dbReference type="Proteomes" id="UP000789920"/>
    </source>
</evidence>
<organism evidence="1 2">
    <name type="scientific">Racocetra persica</name>
    <dbReference type="NCBI Taxonomy" id="160502"/>
    <lineage>
        <taxon>Eukaryota</taxon>
        <taxon>Fungi</taxon>
        <taxon>Fungi incertae sedis</taxon>
        <taxon>Mucoromycota</taxon>
        <taxon>Glomeromycotina</taxon>
        <taxon>Glomeromycetes</taxon>
        <taxon>Diversisporales</taxon>
        <taxon>Gigasporaceae</taxon>
        <taxon>Racocetra</taxon>
    </lineage>
</organism>
<protein>
    <submittedName>
        <fullName evidence="1">33978_t:CDS:1</fullName>
    </submittedName>
</protein>
<name>A0ACA9R0Q4_9GLOM</name>
<gene>
    <name evidence="1" type="ORF">RPERSI_LOCUS16485</name>
</gene>
<dbReference type="EMBL" id="CAJVQC010040861">
    <property type="protein sequence ID" value="CAG8771679.1"/>
    <property type="molecule type" value="Genomic_DNA"/>
</dbReference>
<sequence>CTTGAFITLRQGRTWTKIQSDNFKLFRDFNKLLKPSLSQEAKDERYKFAENHLHWTVNDWKK</sequence>
<comment type="caution">
    <text evidence="1">The sequence shown here is derived from an EMBL/GenBank/DDBJ whole genome shotgun (WGS) entry which is preliminary data.</text>
</comment>
<dbReference type="Proteomes" id="UP000789920">
    <property type="component" value="Unassembled WGS sequence"/>
</dbReference>
<evidence type="ECO:0000313" key="1">
    <source>
        <dbReference type="EMBL" id="CAG8771679.1"/>
    </source>
</evidence>
<proteinExistence type="predicted"/>
<accession>A0ACA9R0Q4</accession>
<reference evidence="1" key="1">
    <citation type="submission" date="2021-06" db="EMBL/GenBank/DDBJ databases">
        <authorList>
            <person name="Kallberg Y."/>
            <person name="Tangrot J."/>
            <person name="Rosling A."/>
        </authorList>
    </citation>
    <scope>NUCLEOTIDE SEQUENCE</scope>
    <source>
        <strain evidence="1">MA461A</strain>
    </source>
</reference>
<feature type="non-terminal residue" evidence="1">
    <location>
        <position position="1"/>
    </location>
</feature>